<dbReference type="STRING" id="589385.SAMN05421504_104581"/>
<keyword evidence="5 8" id="KW-0408">Iron</keyword>
<protein>
    <recommendedName>
        <fullName evidence="8">Ferredoxin</fullName>
    </recommendedName>
</protein>
<keyword evidence="2 8" id="KW-0813">Transport</keyword>
<evidence type="ECO:0000256" key="2">
    <source>
        <dbReference type="ARBA" id="ARBA00022448"/>
    </source>
</evidence>
<dbReference type="AlphaFoldDB" id="A0A1H3HA05"/>
<keyword evidence="6 8" id="KW-0411">Iron-sulfur</keyword>
<evidence type="ECO:0000259" key="9">
    <source>
        <dbReference type="Pfam" id="PF06902"/>
    </source>
</evidence>
<dbReference type="GO" id="GO:0051538">
    <property type="term" value="F:3 iron, 4 sulfur cluster binding"/>
    <property type="evidence" value="ECO:0007669"/>
    <property type="project" value="UniProtKB-KW"/>
</dbReference>
<dbReference type="OrthoDB" id="14703at2"/>
<dbReference type="InterPro" id="IPR001080">
    <property type="entry name" value="3Fe4S_ferredoxin"/>
</dbReference>
<dbReference type="PANTHER" id="PTHR36923">
    <property type="entry name" value="FERREDOXIN"/>
    <property type="match status" value="1"/>
</dbReference>
<keyword evidence="11" id="KW-1185">Reference proteome</keyword>
<dbReference type="GO" id="GO:0005506">
    <property type="term" value="F:iron ion binding"/>
    <property type="evidence" value="ECO:0007669"/>
    <property type="project" value="UniProtKB-UniRule"/>
</dbReference>
<dbReference type="GO" id="GO:0009055">
    <property type="term" value="F:electron transfer activity"/>
    <property type="evidence" value="ECO:0007669"/>
    <property type="project" value="UniProtKB-UniRule"/>
</dbReference>
<sequence length="60" mass="6413">MKVHADRDRCVGSALCVLTEPAVFDQDDGGLVVVLSDEESGRVRDAIDLCPSQALRLAAE</sequence>
<reference evidence="10 11" key="1">
    <citation type="submission" date="2016-10" db="EMBL/GenBank/DDBJ databases">
        <authorList>
            <person name="de Groot N.N."/>
        </authorList>
    </citation>
    <scope>NUCLEOTIDE SEQUENCE [LARGE SCALE GENOMIC DNA]</scope>
    <source>
        <strain evidence="10 11">CPCC 202699</strain>
    </source>
</reference>
<gene>
    <name evidence="10" type="ORF">SAMN05421504_104581</name>
</gene>
<evidence type="ECO:0000256" key="7">
    <source>
        <dbReference type="ARBA" id="ARBA00023291"/>
    </source>
</evidence>
<name>A0A1H3HA05_9PSEU</name>
<proteinExistence type="predicted"/>
<accession>A0A1H3HA05</accession>
<dbReference type="SUPFAM" id="SSF54862">
    <property type="entry name" value="4Fe-4S ferredoxins"/>
    <property type="match status" value="1"/>
</dbReference>
<keyword evidence="4 8" id="KW-0249">Electron transport</keyword>
<dbReference type="RefSeq" id="WP_091291523.1">
    <property type="nucleotide sequence ID" value="NZ_FNON01000004.1"/>
</dbReference>
<evidence type="ECO:0000313" key="10">
    <source>
        <dbReference type="EMBL" id="SDY12326.1"/>
    </source>
</evidence>
<dbReference type="Proteomes" id="UP000199515">
    <property type="component" value="Unassembled WGS sequence"/>
</dbReference>
<dbReference type="Gene3D" id="3.30.70.20">
    <property type="match status" value="1"/>
</dbReference>
<dbReference type="InterPro" id="IPR051269">
    <property type="entry name" value="Fe-S_cluster_ET"/>
</dbReference>
<organism evidence="10 11">
    <name type="scientific">Amycolatopsis xylanica</name>
    <dbReference type="NCBI Taxonomy" id="589385"/>
    <lineage>
        <taxon>Bacteria</taxon>
        <taxon>Bacillati</taxon>
        <taxon>Actinomycetota</taxon>
        <taxon>Actinomycetes</taxon>
        <taxon>Pseudonocardiales</taxon>
        <taxon>Pseudonocardiaceae</taxon>
        <taxon>Amycolatopsis</taxon>
    </lineage>
</organism>
<evidence type="ECO:0000256" key="4">
    <source>
        <dbReference type="ARBA" id="ARBA00022982"/>
    </source>
</evidence>
<evidence type="ECO:0000256" key="8">
    <source>
        <dbReference type="RuleBase" id="RU368020"/>
    </source>
</evidence>
<evidence type="ECO:0000256" key="3">
    <source>
        <dbReference type="ARBA" id="ARBA00022723"/>
    </source>
</evidence>
<dbReference type="Pfam" id="PF06902">
    <property type="entry name" value="Fer4_19"/>
    <property type="match status" value="1"/>
</dbReference>
<dbReference type="EMBL" id="FNON01000004">
    <property type="protein sequence ID" value="SDY12326.1"/>
    <property type="molecule type" value="Genomic_DNA"/>
</dbReference>
<comment type="function">
    <text evidence="8">Ferredoxins are iron-sulfur proteins that transfer electrons in a wide variety of metabolic reactions.</text>
</comment>
<evidence type="ECO:0000313" key="11">
    <source>
        <dbReference type="Proteomes" id="UP000199515"/>
    </source>
</evidence>
<dbReference type="PRINTS" id="PR00352">
    <property type="entry name" value="3FE4SFRDOXIN"/>
</dbReference>
<comment type="cofactor">
    <cofactor evidence="1">
        <name>[3Fe-4S] cluster</name>
        <dbReference type="ChEBI" id="CHEBI:21137"/>
    </cofactor>
</comment>
<keyword evidence="3 8" id="KW-0479">Metal-binding</keyword>
<dbReference type="PANTHER" id="PTHR36923:SF3">
    <property type="entry name" value="FERREDOXIN"/>
    <property type="match status" value="1"/>
</dbReference>
<feature type="domain" description="Divergent 4Fe-4S mono-cluster" evidence="9">
    <location>
        <begin position="1"/>
        <end position="58"/>
    </location>
</feature>
<dbReference type="InterPro" id="IPR010693">
    <property type="entry name" value="Divergent_4Fe-4S_mono-cluster"/>
</dbReference>
<evidence type="ECO:0000256" key="5">
    <source>
        <dbReference type="ARBA" id="ARBA00023004"/>
    </source>
</evidence>
<keyword evidence="7" id="KW-0003">3Fe-4S</keyword>
<evidence type="ECO:0000256" key="1">
    <source>
        <dbReference type="ARBA" id="ARBA00001927"/>
    </source>
</evidence>
<evidence type="ECO:0000256" key="6">
    <source>
        <dbReference type="ARBA" id="ARBA00023014"/>
    </source>
</evidence>